<evidence type="ECO:0000313" key="1">
    <source>
        <dbReference type="EMBL" id="GGI97726.1"/>
    </source>
</evidence>
<proteinExistence type="predicted"/>
<comment type="caution">
    <text evidence="1">The sequence shown here is derived from an EMBL/GenBank/DDBJ whole genome shotgun (WGS) entry which is preliminary data.</text>
</comment>
<dbReference type="AlphaFoldDB" id="A0A917NG04"/>
<keyword evidence="2" id="KW-1185">Reference proteome</keyword>
<dbReference type="RefSeq" id="WP_188880879.1">
    <property type="nucleotide sequence ID" value="NZ_BMOY01000004.1"/>
</dbReference>
<reference evidence="1" key="2">
    <citation type="submission" date="2020-09" db="EMBL/GenBank/DDBJ databases">
        <authorList>
            <person name="Sun Q."/>
            <person name="Ohkuma M."/>
        </authorList>
    </citation>
    <scope>NUCLEOTIDE SEQUENCE</scope>
    <source>
        <strain evidence="1">JCM 18487</strain>
    </source>
</reference>
<sequence>MDRASVFETITLPRSVLVEWPSKLKEIRTLMERSEIKIVDIRRERDNLVIVFRRLYAPSTVASHPSREVE</sequence>
<dbReference type="Proteomes" id="UP000637695">
    <property type="component" value="Unassembled WGS sequence"/>
</dbReference>
<organism evidence="1 2">
    <name type="scientific">Alicyclobacillus cellulosilyticus</name>
    <dbReference type="NCBI Taxonomy" id="1003997"/>
    <lineage>
        <taxon>Bacteria</taxon>
        <taxon>Bacillati</taxon>
        <taxon>Bacillota</taxon>
        <taxon>Bacilli</taxon>
        <taxon>Bacillales</taxon>
        <taxon>Alicyclobacillaceae</taxon>
        <taxon>Alicyclobacillus</taxon>
    </lineage>
</organism>
<evidence type="ECO:0000313" key="2">
    <source>
        <dbReference type="Proteomes" id="UP000637695"/>
    </source>
</evidence>
<dbReference type="EMBL" id="BMOY01000004">
    <property type="protein sequence ID" value="GGI97726.1"/>
    <property type="molecule type" value="Genomic_DNA"/>
</dbReference>
<accession>A0A917NG04</accession>
<name>A0A917NG04_9BACL</name>
<reference evidence="1" key="1">
    <citation type="journal article" date="2014" name="Int. J. Syst. Evol. Microbiol.">
        <title>Complete genome sequence of Corynebacterium casei LMG S-19264T (=DSM 44701T), isolated from a smear-ripened cheese.</title>
        <authorList>
            <consortium name="US DOE Joint Genome Institute (JGI-PGF)"/>
            <person name="Walter F."/>
            <person name="Albersmeier A."/>
            <person name="Kalinowski J."/>
            <person name="Ruckert C."/>
        </authorList>
    </citation>
    <scope>NUCLEOTIDE SEQUENCE</scope>
    <source>
        <strain evidence="1">JCM 18487</strain>
    </source>
</reference>
<protein>
    <submittedName>
        <fullName evidence="1">Uncharacterized protein</fullName>
    </submittedName>
</protein>
<gene>
    <name evidence="1" type="ORF">GCM10010885_04250</name>
</gene>